<comment type="caution">
    <text evidence="2">The sequence shown here is derived from an EMBL/GenBank/DDBJ whole genome shotgun (WGS) entry which is preliminary data.</text>
</comment>
<protein>
    <submittedName>
        <fullName evidence="2">Uu.00g063780.m01.CDS01</fullName>
    </submittedName>
</protein>
<evidence type="ECO:0000313" key="3">
    <source>
        <dbReference type="Proteomes" id="UP001295740"/>
    </source>
</evidence>
<dbReference type="EMBL" id="CAUWAG010000018">
    <property type="protein sequence ID" value="CAJ2510753.1"/>
    <property type="molecule type" value="Genomic_DNA"/>
</dbReference>
<organism evidence="2 3">
    <name type="scientific">Anthostomella pinea</name>
    <dbReference type="NCBI Taxonomy" id="933095"/>
    <lineage>
        <taxon>Eukaryota</taxon>
        <taxon>Fungi</taxon>
        <taxon>Dikarya</taxon>
        <taxon>Ascomycota</taxon>
        <taxon>Pezizomycotina</taxon>
        <taxon>Sordariomycetes</taxon>
        <taxon>Xylariomycetidae</taxon>
        <taxon>Xylariales</taxon>
        <taxon>Xylariaceae</taxon>
        <taxon>Anthostomella</taxon>
    </lineage>
</organism>
<evidence type="ECO:0000256" key="1">
    <source>
        <dbReference type="SAM" id="MobiDB-lite"/>
    </source>
</evidence>
<accession>A0AAI8VUN8</accession>
<feature type="region of interest" description="Disordered" evidence="1">
    <location>
        <begin position="1"/>
        <end position="58"/>
    </location>
</feature>
<proteinExistence type="predicted"/>
<dbReference type="AlphaFoldDB" id="A0AAI8VUN8"/>
<feature type="compositionally biased region" description="Basic and acidic residues" evidence="1">
    <location>
        <begin position="17"/>
        <end position="38"/>
    </location>
</feature>
<dbReference type="Proteomes" id="UP001295740">
    <property type="component" value="Unassembled WGS sequence"/>
</dbReference>
<sequence length="58" mass="6528">MPPTKDMPITTPQRRATLGEDLKIEAPKTGENEVDFSKARTTRPPSEEDEDKEAKESK</sequence>
<evidence type="ECO:0000313" key="2">
    <source>
        <dbReference type="EMBL" id="CAJ2510753.1"/>
    </source>
</evidence>
<name>A0AAI8VUN8_9PEZI</name>
<keyword evidence="3" id="KW-1185">Reference proteome</keyword>
<reference evidence="2" key="1">
    <citation type="submission" date="2023-10" db="EMBL/GenBank/DDBJ databases">
        <authorList>
            <person name="Hackl T."/>
        </authorList>
    </citation>
    <scope>NUCLEOTIDE SEQUENCE</scope>
</reference>
<gene>
    <name evidence="2" type="ORF">KHLLAP_LOCUS11221</name>
</gene>